<feature type="compositionally biased region" description="Basic and acidic residues" evidence="1">
    <location>
        <begin position="97"/>
        <end position="106"/>
    </location>
</feature>
<protein>
    <submittedName>
        <fullName evidence="2">Uncharacterized protein</fullName>
    </submittedName>
</protein>
<reference evidence="2" key="1">
    <citation type="journal article" date="2020" name="Stud. Mycol.">
        <title>101 Dothideomycetes genomes: a test case for predicting lifestyles and emergence of pathogens.</title>
        <authorList>
            <person name="Haridas S."/>
            <person name="Albert R."/>
            <person name="Binder M."/>
            <person name="Bloem J."/>
            <person name="Labutti K."/>
            <person name="Salamov A."/>
            <person name="Andreopoulos B."/>
            <person name="Baker S."/>
            <person name="Barry K."/>
            <person name="Bills G."/>
            <person name="Bluhm B."/>
            <person name="Cannon C."/>
            <person name="Castanera R."/>
            <person name="Culley D."/>
            <person name="Daum C."/>
            <person name="Ezra D."/>
            <person name="Gonzalez J."/>
            <person name="Henrissat B."/>
            <person name="Kuo A."/>
            <person name="Liang C."/>
            <person name="Lipzen A."/>
            <person name="Lutzoni F."/>
            <person name="Magnuson J."/>
            <person name="Mondo S."/>
            <person name="Nolan M."/>
            <person name="Ohm R."/>
            <person name="Pangilinan J."/>
            <person name="Park H.-J."/>
            <person name="Ramirez L."/>
            <person name="Alfaro M."/>
            <person name="Sun H."/>
            <person name="Tritt A."/>
            <person name="Yoshinaga Y."/>
            <person name="Zwiers L.-H."/>
            <person name="Turgeon B."/>
            <person name="Goodwin S."/>
            <person name="Spatafora J."/>
            <person name="Crous P."/>
            <person name="Grigoriev I."/>
        </authorList>
    </citation>
    <scope>NUCLEOTIDE SEQUENCE</scope>
    <source>
        <strain evidence="2">CBS 116005</strain>
    </source>
</reference>
<feature type="compositionally biased region" description="Polar residues" evidence="1">
    <location>
        <begin position="112"/>
        <end position="123"/>
    </location>
</feature>
<gene>
    <name evidence="2" type="ORF">EJ03DRAFT_377380</name>
</gene>
<feature type="compositionally biased region" description="Polar residues" evidence="1">
    <location>
        <begin position="271"/>
        <end position="289"/>
    </location>
</feature>
<evidence type="ECO:0000313" key="3">
    <source>
        <dbReference type="Proteomes" id="UP000799436"/>
    </source>
</evidence>
<name>A0A6G1KZ99_9PEZI</name>
<dbReference type="AlphaFoldDB" id="A0A6G1KZ99"/>
<feature type="region of interest" description="Disordered" evidence="1">
    <location>
        <begin position="409"/>
        <end position="459"/>
    </location>
</feature>
<feature type="compositionally biased region" description="Basic and acidic residues" evidence="1">
    <location>
        <begin position="252"/>
        <end position="267"/>
    </location>
</feature>
<feature type="region of interest" description="Disordered" evidence="1">
    <location>
        <begin position="97"/>
        <end position="235"/>
    </location>
</feature>
<accession>A0A6G1KZ99</accession>
<dbReference type="Proteomes" id="UP000799436">
    <property type="component" value="Unassembled WGS sequence"/>
</dbReference>
<sequence length="520" mass="56709">MAYYSNGSISPEHDDEEYEDIQPQKGKRKSAAGRKLVRWSPDLDQLVLLCVDHVAIKNNIIIPWDEVAGLINDYMTGEAIKQHLAKIYKYRELDGHAVPPKLDRNQRRMANRPSNGSTKSGAANTVRGRGSKKSGSDDVAEATPEPTKPGSSLLFKPPPKTKTPRRSANTPKTPNAPGRGRKNVKPIKIEDDDSDGEFGARKSKTANRGGKRGRATRREEEDLIEVSPSKKPKTNGYLRATTAVDYAEQMDSEQHEEVDGTYHEESPRTAGINQQHGLPHAPSNNTIYSQPPPQFAYPNAQSTPQHSYPATQTPINNSGTGSPHNAFAAHGYGLPSQPHTHQYQGMQMQNALMHGNDLGSMLTSSFSPLDANTHHGLGVHGISGLDGVEDPFVGGNSRLASMQDQEHIVNSTEHHDSPSSSFHPGSNGMLPNGGDDGDFILPPESLEHHHDGPTTISPALTEHGFQEQQNDGEFHALLPTQTHAGDRFDMHGSGHFSVENDMFNPGSDFMSYGEEALLGF</sequence>
<organism evidence="2 3">
    <name type="scientific">Teratosphaeria nubilosa</name>
    <dbReference type="NCBI Taxonomy" id="161662"/>
    <lineage>
        <taxon>Eukaryota</taxon>
        <taxon>Fungi</taxon>
        <taxon>Dikarya</taxon>
        <taxon>Ascomycota</taxon>
        <taxon>Pezizomycotina</taxon>
        <taxon>Dothideomycetes</taxon>
        <taxon>Dothideomycetidae</taxon>
        <taxon>Mycosphaerellales</taxon>
        <taxon>Teratosphaeriaceae</taxon>
        <taxon>Teratosphaeria</taxon>
    </lineage>
</organism>
<keyword evidence="3" id="KW-1185">Reference proteome</keyword>
<feature type="compositionally biased region" description="Basic residues" evidence="1">
    <location>
        <begin position="201"/>
        <end position="215"/>
    </location>
</feature>
<feature type="compositionally biased region" description="Polar residues" evidence="1">
    <location>
        <begin position="299"/>
        <end position="323"/>
    </location>
</feature>
<proteinExistence type="predicted"/>
<feature type="region of interest" description="Disordered" evidence="1">
    <location>
        <begin position="250"/>
        <end position="341"/>
    </location>
</feature>
<dbReference type="OrthoDB" id="3903267at2759"/>
<evidence type="ECO:0000256" key="1">
    <source>
        <dbReference type="SAM" id="MobiDB-lite"/>
    </source>
</evidence>
<dbReference type="EMBL" id="ML995880">
    <property type="protein sequence ID" value="KAF2765956.1"/>
    <property type="molecule type" value="Genomic_DNA"/>
</dbReference>
<feature type="region of interest" description="Disordered" evidence="1">
    <location>
        <begin position="1"/>
        <end position="33"/>
    </location>
</feature>
<evidence type="ECO:0000313" key="2">
    <source>
        <dbReference type="EMBL" id="KAF2765956.1"/>
    </source>
</evidence>